<dbReference type="InterPro" id="IPR007259">
    <property type="entry name" value="GCP"/>
</dbReference>
<comment type="similarity">
    <text evidence="1 5">Belongs to the TUBGCP family.</text>
</comment>
<dbReference type="GO" id="GO:0000922">
    <property type="term" value="C:spindle pole"/>
    <property type="evidence" value="ECO:0007669"/>
    <property type="project" value="InterPro"/>
</dbReference>
<dbReference type="GO" id="GO:0005816">
    <property type="term" value="C:spindle pole body"/>
    <property type="evidence" value="ECO:0007669"/>
    <property type="project" value="UniProtKB-ARBA"/>
</dbReference>
<name>A0A9P7K7Y2_9AGAR</name>
<feature type="region of interest" description="Disordered" evidence="6">
    <location>
        <begin position="609"/>
        <end position="635"/>
    </location>
</feature>
<evidence type="ECO:0000256" key="3">
    <source>
        <dbReference type="ARBA" id="ARBA00022701"/>
    </source>
</evidence>
<feature type="compositionally biased region" description="Acidic residues" evidence="6">
    <location>
        <begin position="379"/>
        <end position="389"/>
    </location>
</feature>
<reference evidence="8" key="2">
    <citation type="submission" date="2021-10" db="EMBL/GenBank/DDBJ databases">
        <title>Phylogenomics reveals ancestral predisposition of the termite-cultivated fungus Termitomyces towards a domesticated lifestyle.</title>
        <authorList>
            <person name="Auxier B."/>
            <person name="Grum-Grzhimaylo A."/>
            <person name="Cardenas M.E."/>
            <person name="Lodge J.D."/>
            <person name="Laessoe T."/>
            <person name="Pedersen O."/>
            <person name="Smith M.E."/>
            <person name="Kuyper T.W."/>
            <person name="Franco-Molano E.A."/>
            <person name="Baroni T.J."/>
            <person name="Aanen D.K."/>
        </authorList>
    </citation>
    <scope>NUCLEOTIDE SEQUENCE</scope>
    <source>
        <strain evidence="8">AP01</strain>
        <tissue evidence="8">Mycelium</tissue>
    </source>
</reference>
<protein>
    <recommendedName>
        <fullName evidence="5">Spindle pole body component</fullName>
    </recommendedName>
</protein>
<comment type="subcellular location">
    <subcellularLocation>
        <location evidence="5">Cytoplasm</location>
        <location evidence="5">Cytoskeleton</location>
        <location evidence="5">Microtubule organizing center</location>
    </subcellularLocation>
</comment>
<dbReference type="Proteomes" id="UP000775547">
    <property type="component" value="Unassembled WGS sequence"/>
</dbReference>
<dbReference type="GO" id="GO:0051321">
    <property type="term" value="P:meiotic cell cycle"/>
    <property type="evidence" value="ECO:0007669"/>
    <property type="project" value="TreeGrafter"/>
</dbReference>
<dbReference type="Pfam" id="PF04130">
    <property type="entry name" value="GCP_C_terminal"/>
    <property type="match status" value="1"/>
</dbReference>
<dbReference type="GO" id="GO:0005874">
    <property type="term" value="C:microtubule"/>
    <property type="evidence" value="ECO:0007669"/>
    <property type="project" value="UniProtKB-KW"/>
</dbReference>
<reference evidence="8" key="1">
    <citation type="submission" date="2020-07" db="EMBL/GenBank/DDBJ databases">
        <authorList>
            <person name="Nieuwenhuis M."/>
            <person name="Van De Peppel L.J.J."/>
        </authorList>
    </citation>
    <scope>NUCLEOTIDE SEQUENCE</scope>
    <source>
        <strain evidence="8">AP01</strain>
        <tissue evidence="8">Mycelium</tissue>
    </source>
</reference>
<dbReference type="GO" id="GO:0000930">
    <property type="term" value="C:gamma-tubulin complex"/>
    <property type="evidence" value="ECO:0007669"/>
    <property type="project" value="TreeGrafter"/>
</dbReference>
<evidence type="ECO:0000256" key="6">
    <source>
        <dbReference type="SAM" id="MobiDB-lite"/>
    </source>
</evidence>
<proteinExistence type="inferred from homology"/>
<evidence type="ECO:0000256" key="1">
    <source>
        <dbReference type="ARBA" id="ARBA00010337"/>
    </source>
</evidence>
<dbReference type="GO" id="GO:0051011">
    <property type="term" value="F:microtubule minus-end binding"/>
    <property type="evidence" value="ECO:0007669"/>
    <property type="project" value="TreeGrafter"/>
</dbReference>
<dbReference type="Gene3D" id="1.20.120.1900">
    <property type="entry name" value="Gamma-tubulin complex, C-terminal domain"/>
    <property type="match status" value="1"/>
</dbReference>
<feature type="region of interest" description="Disordered" evidence="6">
    <location>
        <begin position="363"/>
        <end position="397"/>
    </location>
</feature>
<evidence type="ECO:0000256" key="5">
    <source>
        <dbReference type="RuleBase" id="RU363050"/>
    </source>
</evidence>
<feature type="domain" description="Gamma tubulin complex component C-terminal" evidence="7">
    <location>
        <begin position="574"/>
        <end position="916"/>
    </location>
</feature>
<keyword evidence="3 5" id="KW-0493">Microtubule</keyword>
<dbReference type="GO" id="GO:0000278">
    <property type="term" value="P:mitotic cell cycle"/>
    <property type="evidence" value="ECO:0007669"/>
    <property type="project" value="TreeGrafter"/>
</dbReference>
<dbReference type="PANTHER" id="PTHR19302">
    <property type="entry name" value="GAMMA TUBULIN COMPLEX PROTEIN"/>
    <property type="match status" value="1"/>
</dbReference>
<dbReference type="GO" id="GO:0007020">
    <property type="term" value="P:microtubule nucleation"/>
    <property type="evidence" value="ECO:0007669"/>
    <property type="project" value="InterPro"/>
</dbReference>
<keyword evidence="4 5" id="KW-0206">Cytoskeleton</keyword>
<dbReference type="GO" id="GO:0051225">
    <property type="term" value="P:spindle assembly"/>
    <property type="evidence" value="ECO:0007669"/>
    <property type="project" value="TreeGrafter"/>
</dbReference>
<dbReference type="OrthoDB" id="775571at2759"/>
<dbReference type="GO" id="GO:0031122">
    <property type="term" value="P:cytoplasmic microtubule organization"/>
    <property type="evidence" value="ECO:0007669"/>
    <property type="project" value="TreeGrafter"/>
</dbReference>
<dbReference type="GO" id="GO:0043015">
    <property type="term" value="F:gamma-tubulin binding"/>
    <property type="evidence" value="ECO:0007669"/>
    <property type="project" value="InterPro"/>
</dbReference>
<dbReference type="InterPro" id="IPR040457">
    <property type="entry name" value="GCP_C"/>
</dbReference>
<comment type="caution">
    <text evidence="8">The sequence shown here is derived from an EMBL/GenBank/DDBJ whole genome shotgun (WGS) entry which is preliminary data.</text>
</comment>
<gene>
    <name evidence="8" type="ORF">DXG03_004288</name>
</gene>
<dbReference type="PANTHER" id="PTHR19302:SF70">
    <property type="entry name" value="GAMMA-TUBULIN COMPLEX COMPONENT 6"/>
    <property type="match status" value="1"/>
</dbReference>
<sequence>MDGYAPLDELSSQDDLQLLPMDLPPLPPRFIVPPLTDKPQNPIMDTVKQEIEAYKRQPLHYLPKELSLLAAQPSSPPHLTFSTLWLDALTRNFGLRNKALSWDRLRPSYPSHASSTGFLSEQDSLVFAAARYHVNLRLRDLSVNVVYVTQNNLLNALKMTVLGTSSVYHTWDPSSERFVQACLGDNQKGFLLVDGKDEVISQSIISRFLTIGNLLRRLEVLLDTLRARSAKEDPTVHAYAHALSTIVTFLRQALSRCPPVNDPLSTQSHTLSAIWMHYEIYEEILVSLGDMCGRGETTLPETYPPFHLSPVVLVSTIYSHLERHIERQSPHTILAILAYVLTHVSHEYLQEVSRSVGYGTDSLKKASRDTGQSLNHHEEDEENEEDEESQDIHEPSSDTFPDFFPPALLDILPVARKSLVLLEKAQPDHPILQGTMTQGVIQWFWTESAIESAWEGHYPNSNFASASAPPVITTRTAEDEEHPEFLIFQLFNQEPGTIANPSSAAPEAEAATHSLRTFIDEFPAALPPITPTLSHLASLVLAPLVQHASTLSSALLTLFLTPSTTKRDTLNFQTHLSLLRSYLLVAAPPFKSRLAAALLSDKEDCDSEQTSHGMTISSLRRSGSKKRGHGKGERQPWAVGLAPSLLERETWPPVGADLSFFLRTVIVDSFENVARDADEAKISRSRVLEEAEYRLGFAIRDLPTGPGRDKWLNPLAIEALDFLYMDYKVPSAMEVLITHDILSKYQRMFAFILRLMRVEHALGSLFRMTRSLHNPLFPTLATSRKRLLHFRFVAQSFVSSLSAYVSDTAIAGNFDPFLACLSPPKDGHEAAFSDVFALARGHSKLLDDMLSACLLRSGQRAVGELLRSALELILEFTIVVGELYRARMEEYQAAPLLEDISKKFFEKMAKLVRNCCLASARCDVLICPC</sequence>
<keyword evidence="2 5" id="KW-0963">Cytoplasm</keyword>
<dbReference type="InterPro" id="IPR042241">
    <property type="entry name" value="GCP_C_sf"/>
</dbReference>
<accession>A0A9P7K7Y2</accession>
<evidence type="ECO:0000259" key="7">
    <source>
        <dbReference type="Pfam" id="PF04130"/>
    </source>
</evidence>
<dbReference type="AlphaFoldDB" id="A0A9P7K7Y2"/>
<evidence type="ECO:0000313" key="9">
    <source>
        <dbReference type="Proteomes" id="UP000775547"/>
    </source>
</evidence>
<dbReference type="EMBL" id="JABCKV010000253">
    <property type="protein sequence ID" value="KAG5641756.1"/>
    <property type="molecule type" value="Genomic_DNA"/>
</dbReference>
<keyword evidence="9" id="KW-1185">Reference proteome</keyword>
<evidence type="ECO:0000256" key="4">
    <source>
        <dbReference type="ARBA" id="ARBA00023212"/>
    </source>
</evidence>
<evidence type="ECO:0000256" key="2">
    <source>
        <dbReference type="ARBA" id="ARBA00022490"/>
    </source>
</evidence>
<evidence type="ECO:0000313" key="8">
    <source>
        <dbReference type="EMBL" id="KAG5641756.1"/>
    </source>
</evidence>
<organism evidence="8 9">
    <name type="scientific">Asterophora parasitica</name>
    <dbReference type="NCBI Taxonomy" id="117018"/>
    <lineage>
        <taxon>Eukaryota</taxon>
        <taxon>Fungi</taxon>
        <taxon>Dikarya</taxon>
        <taxon>Basidiomycota</taxon>
        <taxon>Agaricomycotina</taxon>
        <taxon>Agaricomycetes</taxon>
        <taxon>Agaricomycetidae</taxon>
        <taxon>Agaricales</taxon>
        <taxon>Tricholomatineae</taxon>
        <taxon>Lyophyllaceae</taxon>
        <taxon>Asterophora</taxon>
    </lineage>
</organism>